<comment type="caution">
    <text evidence="4">The sequence shown here is derived from an EMBL/GenBank/DDBJ whole genome shotgun (WGS) entry which is preliminary data.</text>
</comment>
<accession>A0ABQ3V4V3</accession>
<proteinExistence type="inferred from homology"/>
<sequence length="297" mass="32587">MRLLTFQSPAGPRLGIQTTRGVVDVVVAREQLFAHSTEFVPDTIEEVFATGERGLAALRHLLKVVEAQEQPGTWLLAEESLQYGLCVPRTGKIICVGLNYRRHAAESGMAVPESPVLFPKYANSFAASGEEVPLPGNAVQYDYEAELAVVIGRQTRFVGVEEALSSVLGYCNANDLSARELQFRTSQWLLGKALDKFLPVGPYLVTADEVGDPQRLGIRCWLNGELCQDSTTADMIFPVAYIISYLSQYLTLEPGDVVSTGTPEGVLMGKQDPQWLKPGDEVIVEIEKLGRLVNSMR</sequence>
<dbReference type="PANTHER" id="PTHR42796">
    <property type="entry name" value="FUMARYLACETOACETATE HYDROLASE DOMAIN-CONTAINING PROTEIN 2A-RELATED"/>
    <property type="match status" value="1"/>
</dbReference>
<reference evidence="4 5" key="1">
    <citation type="journal article" date="2021" name="Int. J. Syst. Evol. Microbiol.">
        <title>Reticulibacter mediterranei gen. nov., sp. nov., within the new family Reticulibacteraceae fam. nov., and Ktedonospora formicarum gen. nov., sp. nov., Ktedonobacter robiniae sp. nov., Dictyobacter formicarum sp. nov. and Dictyobacter arantiisoli sp. nov., belonging to the class Ktedonobacteria.</title>
        <authorList>
            <person name="Yabe S."/>
            <person name="Zheng Y."/>
            <person name="Wang C.M."/>
            <person name="Sakai Y."/>
            <person name="Abe K."/>
            <person name="Yokota A."/>
            <person name="Donadio S."/>
            <person name="Cavaletti L."/>
            <person name="Monciardini P."/>
        </authorList>
    </citation>
    <scope>NUCLEOTIDE SEQUENCE [LARGE SCALE GENOMIC DNA]</scope>
    <source>
        <strain evidence="4 5">SOSP1-30</strain>
    </source>
</reference>
<feature type="domain" description="Fumarylacetoacetase-like C-terminal" evidence="3">
    <location>
        <begin position="92"/>
        <end position="295"/>
    </location>
</feature>
<comment type="similarity">
    <text evidence="1">Belongs to the FAH family.</text>
</comment>
<keyword evidence="5" id="KW-1185">Reference proteome</keyword>
<dbReference type="Gene3D" id="3.90.850.10">
    <property type="entry name" value="Fumarylacetoacetase-like, C-terminal domain"/>
    <property type="match status" value="1"/>
</dbReference>
<evidence type="ECO:0000313" key="5">
    <source>
        <dbReference type="Proteomes" id="UP000654345"/>
    </source>
</evidence>
<evidence type="ECO:0000313" key="4">
    <source>
        <dbReference type="EMBL" id="GHO59592.1"/>
    </source>
</evidence>
<dbReference type="PANTHER" id="PTHR42796:SF4">
    <property type="entry name" value="FUMARYLACETOACETATE HYDROLASE DOMAIN-CONTAINING PROTEIN 2A"/>
    <property type="match status" value="1"/>
</dbReference>
<dbReference type="InterPro" id="IPR051121">
    <property type="entry name" value="FAH"/>
</dbReference>
<dbReference type="Pfam" id="PF01557">
    <property type="entry name" value="FAA_hydrolase"/>
    <property type="match status" value="1"/>
</dbReference>
<gene>
    <name evidence="4" type="ORF">KSB_80670</name>
</gene>
<dbReference type="InterPro" id="IPR011234">
    <property type="entry name" value="Fumarylacetoacetase-like_C"/>
</dbReference>
<protein>
    <recommendedName>
        <fullName evidence="3">Fumarylacetoacetase-like C-terminal domain-containing protein</fullName>
    </recommendedName>
</protein>
<evidence type="ECO:0000256" key="1">
    <source>
        <dbReference type="ARBA" id="ARBA00010211"/>
    </source>
</evidence>
<dbReference type="RefSeq" id="WP_201375762.1">
    <property type="nucleotide sequence ID" value="NZ_BNJG01000003.1"/>
</dbReference>
<evidence type="ECO:0000259" key="3">
    <source>
        <dbReference type="Pfam" id="PF01557"/>
    </source>
</evidence>
<organism evidence="4 5">
    <name type="scientific">Ktedonobacter robiniae</name>
    <dbReference type="NCBI Taxonomy" id="2778365"/>
    <lineage>
        <taxon>Bacteria</taxon>
        <taxon>Bacillati</taxon>
        <taxon>Chloroflexota</taxon>
        <taxon>Ktedonobacteria</taxon>
        <taxon>Ktedonobacterales</taxon>
        <taxon>Ktedonobacteraceae</taxon>
        <taxon>Ktedonobacter</taxon>
    </lineage>
</organism>
<dbReference type="Proteomes" id="UP000654345">
    <property type="component" value="Unassembled WGS sequence"/>
</dbReference>
<dbReference type="EMBL" id="BNJG01000003">
    <property type="protein sequence ID" value="GHO59592.1"/>
    <property type="molecule type" value="Genomic_DNA"/>
</dbReference>
<name>A0ABQ3V4V3_9CHLR</name>
<dbReference type="InterPro" id="IPR036663">
    <property type="entry name" value="Fumarylacetoacetase_C_sf"/>
</dbReference>
<dbReference type="SUPFAM" id="SSF56529">
    <property type="entry name" value="FAH"/>
    <property type="match status" value="1"/>
</dbReference>
<keyword evidence="2" id="KW-0479">Metal-binding</keyword>
<evidence type="ECO:0000256" key="2">
    <source>
        <dbReference type="ARBA" id="ARBA00022723"/>
    </source>
</evidence>